<dbReference type="EMBL" id="BKCJ010157524">
    <property type="protein sequence ID" value="GEY17534.1"/>
    <property type="molecule type" value="Genomic_DNA"/>
</dbReference>
<proteinExistence type="predicted"/>
<evidence type="ECO:0000313" key="1">
    <source>
        <dbReference type="EMBL" id="GEY17534.1"/>
    </source>
</evidence>
<accession>A0A699HNH9</accession>
<feature type="non-terminal residue" evidence="1">
    <location>
        <position position="1"/>
    </location>
</feature>
<protein>
    <submittedName>
        <fullName evidence="1">Uncharacterized protein</fullName>
    </submittedName>
</protein>
<name>A0A699HNH9_TANCI</name>
<comment type="caution">
    <text evidence="1">The sequence shown here is derived from an EMBL/GenBank/DDBJ whole genome shotgun (WGS) entry which is preliminary data.</text>
</comment>
<organism evidence="1">
    <name type="scientific">Tanacetum cinerariifolium</name>
    <name type="common">Dalmatian daisy</name>
    <name type="synonym">Chrysanthemum cinerariifolium</name>
    <dbReference type="NCBI Taxonomy" id="118510"/>
    <lineage>
        <taxon>Eukaryota</taxon>
        <taxon>Viridiplantae</taxon>
        <taxon>Streptophyta</taxon>
        <taxon>Embryophyta</taxon>
        <taxon>Tracheophyta</taxon>
        <taxon>Spermatophyta</taxon>
        <taxon>Magnoliopsida</taxon>
        <taxon>eudicotyledons</taxon>
        <taxon>Gunneridae</taxon>
        <taxon>Pentapetalae</taxon>
        <taxon>asterids</taxon>
        <taxon>campanulids</taxon>
        <taxon>Asterales</taxon>
        <taxon>Asteraceae</taxon>
        <taxon>Asteroideae</taxon>
        <taxon>Anthemideae</taxon>
        <taxon>Anthemidinae</taxon>
        <taxon>Tanacetum</taxon>
    </lineage>
</organism>
<sequence length="263" mass="31861">TKTYEDYENELNDELEEPWSENRVPYEIYDHICEPFRFKNKNAKWPTCNSYKDGFCNERELSGMVRVGYMTYFQDYEWYNELADKNLKEESLKQKAIYEKSWGASQSVMNVYAWLKRSFRNFDKLNYELLVKLQDYWWKVNDHECSLVSNWRDHIRGPYVNFFTTYDPHLDINSILSINNNASNMSNVQDEDDERRKDTAYNAPFCKIRRFEMIKYSFGQDEEYVSIKECEYNNLKKTNEDSCQAYQEIFHSLDEGWMVTRVE</sequence>
<dbReference type="AlphaFoldDB" id="A0A699HNH9"/>
<gene>
    <name evidence="1" type="ORF">Tci_389508</name>
</gene>
<reference evidence="1" key="1">
    <citation type="journal article" date="2019" name="Sci. Rep.">
        <title>Draft genome of Tanacetum cinerariifolium, the natural source of mosquito coil.</title>
        <authorList>
            <person name="Yamashiro T."/>
            <person name="Shiraishi A."/>
            <person name="Satake H."/>
            <person name="Nakayama K."/>
        </authorList>
    </citation>
    <scope>NUCLEOTIDE SEQUENCE</scope>
</reference>